<proteinExistence type="predicted"/>
<dbReference type="AlphaFoldDB" id="A0A0A9XPD8"/>
<reference evidence="4" key="3">
    <citation type="journal article" date="2016" name="Gigascience">
        <title>De novo construction of an expanded transcriptome assembly for the western tarnished plant bug, Lygus hesperus.</title>
        <authorList>
            <person name="Tassone E.E."/>
            <person name="Geib S.M."/>
            <person name="Hall B."/>
            <person name="Fabrick J.A."/>
            <person name="Brent C.S."/>
            <person name="Hull J.J."/>
        </authorList>
    </citation>
    <scope>NUCLEOTIDE SEQUENCE</scope>
</reference>
<reference evidence="2" key="1">
    <citation type="journal article" date="2014" name="PLoS ONE">
        <title>Transcriptome-Based Identification of ABC Transporters in the Western Tarnished Plant Bug Lygus hesperus.</title>
        <authorList>
            <person name="Hull J.J."/>
            <person name="Chaney K."/>
            <person name="Geib S.M."/>
            <person name="Fabrick J.A."/>
            <person name="Brent C.S."/>
            <person name="Walsh D."/>
            <person name="Lavine L.C."/>
        </authorList>
    </citation>
    <scope>NUCLEOTIDE SEQUENCE</scope>
</reference>
<evidence type="ECO:0000313" key="3">
    <source>
        <dbReference type="EMBL" id="JAG18971.1"/>
    </source>
</evidence>
<reference evidence="2" key="2">
    <citation type="submission" date="2014-07" db="EMBL/GenBank/DDBJ databases">
        <authorList>
            <person name="Hull J."/>
        </authorList>
    </citation>
    <scope>NUCLEOTIDE SEQUENCE</scope>
</reference>
<dbReference type="EMBL" id="GDHC01012056">
    <property type="protein sequence ID" value="JAQ06573.1"/>
    <property type="molecule type" value="Transcribed_RNA"/>
</dbReference>
<feature type="compositionally biased region" description="Basic and acidic residues" evidence="1">
    <location>
        <begin position="128"/>
        <end position="140"/>
    </location>
</feature>
<protein>
    <submittedName>
        <fullName evidence="2">Uncharacterized protein</fullName>
    </submittedName>
</protein>
<gene>
    <name evidence="2" type="ORF">CM83_29806</name>
    <name evidence="3" type="ORF">CM83_29810</name>
    <name evidence="4" type="ORF">g.770</name>
</gene>
<feature type="compositionally biased region" description="Acidic residues" evidence="1">
    <location>
        <begin position="65"/>
        <end position="81"/>
    </location>
</feature>
<evidence type="ECO:0000256" key="1">
    <source>
        <dbReference type="SAM" id="MobiDB-lite"/>
    </source>
</evidence>
<dbReference type="EMBL" id="GBHO01024633">
    <property type="protein sequence ID" value="JAG18971.1"/>
    <property type="molecule type" value="Transcribed_RNA"/>
</dbReference>
<evidence type="ECO:0000313" key="4">
    <source>
        <dbReference type="EMBL" id="JAQ06573.1"/>
    </source>
</evidence>
<feature type="region of interest" description="Disordered" evidence="1">
    <location>
        <begin position="61"/>
        <end position="140"/>
    </location>
</feature>
<accession>A0A0A9XPD8</accession>
<evidence type="ECO:0000313" key="2">
    <source>
        <dbReference type="EMBL" id="JAG18970.1"/>
    </source>
</evidence>
<sequence>MSSPLLSNVSALSVHRNVNTIHNRRGKESALTAIRRVTQNTDQKKADMHQRMTAMERHLALMQQLEDEDEDEDDDDDDEQDDKLSCTLTSIVVSDKSDDEGEHDEHTICRNPIHVKHEQVSANRKSKHEGAVHDNDSKHI</sequence>
<dbReference type="EMBL" id="GBHO01024634">
    <property type="protein sequence ID" value="JAG18970.1"/>
    <property type="molecule type" value="Transcribed_RNA"/>
</dbReference>
<name>A0A0A9XPD8_LYGHE</name>
<organism evidence="2">
    <name type="scientific">Lygus hesperus</name>
    <name type="common">Western plant bug</name>
    <dbReference type="NCBI Taxonomy" id="30085"/>
    <lineage>
        <taxon>Eukaryota</taxon>
        <taxon>Metazoa</taxon>
        <taxon>Ecdysozoa</taxon>
        <taxon>Arthropoda</taxon>
        <taxon>Hexapoda</taxon>
        <taxon>Insecta</taxon>
        <taxon>Pterygota</taxon>
        <taxon>Neoptera</taxon>
        <taxon>Paraneoptera</taxon>
        <taxon>Hemiptera</taxon>
        <taxon>Heteroptera</taxon>
        <taxon>Panheteroptera</taxon>
        <taxon>Cimicomorpha</taxon>
        <taxon>Miridae</taxon>
        <taxon>Mirini</taxon>
        <taxon>Lygus</taxon>
    </lineage>
</organism>